<comment type="caution">
    <text evidence="12">The sequence shown here is derived from an EMBL/GenBank/DDBJ whole genome shotgun (WGS) entry which is preliminary data.</text>
</comment>
<feature type="active site" evidence="9">
    <location>
        <position position="112"/>
    </location>
</feature>
<comment type="caution">
    <text evidence="9">Lacks conserved residue(s) required for the propagation of feature annotation.</text>
</comment>
<dbReference type="PANTHER" id="PTHR33695">
    <property type="entry name" value="LIPOPROTEIN SIGNAL PEPTIDASE"/>
    <property type="match status" value="1"/>
</dbReference>
<dbReference type="GO" id="GO:0004190">
    <property type="term" value="F:aspartic-type endopeptidase activity"/>
    <property type="evidence" value="ECO:0007669"/>
    <property type="project" value="UniProtKB-UniRule"/>
</dbReference>
<dbReference type="GO" id="GO:0005886">
    <property type="term" value="C:plasma membrane"/>
    <property type="evidence" value="ECO:0007669"/>
    <property type="project" value="UniProtKB-SubCell"/>
</dbReference>
<organism evidence="12 13">
    <name type="scientific">Vagococcus humatus</name>
    <dbReference type="NCBI Taxonomy" id="1889241"/>
    <lineage>
        <taxon>Bacteria</taxon>
        <taxon>Bacillati</taxon>
        <taxon>Bacillota</taxon>
        <taxon>Bacilli</taxon>
        <taxon>Lactobacillales</taxon>
        <taxon>Enterococcaceae</taxon>
        <taxon>Vagococcus</taxon>
    </lineage>
</organism>
<evidence type="ECO:0000256" key="4">
    <source>
        <dbReference type="ARBA" id="ARBA00022692"/>
    </source>
</evidence>
<keyword evidence="13" id="KW-1185">Reference proteome</keyword>
<keyword evidence="7 9" id="KW-1133">Transmembrane helix</keyword>
<feature type="transmembrane region" description="Helical" evidence="9">
    <location>
        <begin position="58"/>
        <end position="76"/>
    </location>
</feature>
<keyword evidence="4 9" id="KW-0812">Transmembrane</keyword>
<keyword evidence="6 9" id="KW-0378">Hydrolase</keyword>
<dbReference type="GO" id="GO:0006508">
    <property type="term" value="P:proteolysis"/>
    <property type="evidence" value="ECO:0007669"/>
    <property type="project" value="UniProtKB-KW"/>
</dbReference>
<feature type="active site" evidence="9">
    <location>
        <position position="128"/>
    </location>
</feature>
<evidence type="ECO:0000256" key="10">
    <source>
        <dbReference type="RuleBase" id="RU000594"/>
    </source>
</evidence>
<evidence type="ECO:0000256" key="3">
    <source>
        <dbReference type="ARBA" id="ARBA00022670"/>
    </source>
</evidence>
<evidence type="ECO:0000256" key="11">
    <source>
        <dbReference type="RuleBase" id="RU004181"/>
    </source>
</evidence>
<evidence type="ECO:0000256" key="9">
    <source>
        <dbReference type="HAMAP-Rule" id="MF_00161"/>
    </source>
</evidence>
<dbReference type="PRINTS" id="PR00781">
    <property type="entry name" value="LIPOSIGPTASE"/>
</dbReference>
<comment type="similarity">
    <text evidence="1 9 11">Belongs to the peptidase A8 family.</text>
</comment>
<reference evidence="12 13" key="1">
    <citation type="submission" date="2018-03" db="EMBL/GenBank/DDBJ databases">
        <authorList>
            <person name="Gulvik C.A."/>
        </authorList>
    </citation>
    <scope>NUCLEOTIDE SEQUENCE [LARGE SCALE GENOMIC DNA]</scope>
    <source>
        <strain evidence="12 13">JCM 31581</strain>
    </source>
</reference>
<comment type="catalytic activity">
    <reaction evidence="9 10">
        <text>Release of signal peptides from bacterial membrane prolipoproteins. Hydrolyzes -Xaa-Yaa-Zaa-|-(S,diacylglyceryl)Cys-, in which Xaa is hydrophobic (preferably Leu), and Yaa (Ala or Ser) and Zaa (Gly or Ala) have small, neutral side chains.</text>
        <dbReference type="EC" id="3.4.23.36"/>
    </reaction>
</comment>
<evidence type="ECO:0000256" key="5">
    <source>
        <dbReference type="ARBA" id="ARBA00022750"/>
    </source>
</evidence>
<dbReference type="UniPathway" id="UPA00665"/>
<dbReference type="EC" id="3.4.23.36" evidence="9"/>
<dbReference type="PROSITE" id="PS00855">
    <property type="entry name" value="SPASE_II"/>
    <property type="match status" value="1"/>
</dbReference>
<keyword evidence="3 9" id="KW-0645">Protease</keyword>
<dbReference type="OrthoDB" id="9810259at2"/>
<feature type="transmembrane region" description="Helical" evidence="9">
    <location>
        <begin position="122"/>
        <end position="144"/>
    </location>
</feature>
<evidence type="ECO:0000256" key="7">
    <source>
        <dbReference type="ARBA" id="ARBA00022989"/>
    </source>
</evidence>
<accession>A0A429Z8H9</accession>
<evidence type="ECO:0000256" key="8">
    <source>
        <dbReference type="ARBA" id="ARBA00023136"/>
    </source>
</evidence>
<comment type="subcellular location">
    <subcellularLocation>
        <location evidence="9">Cell membrane</location>
        <topology evidence="9">Multi-pass membrane protein</topology>
    </subcellularLocation>
</comment>
<comment type="function">
    <text evidence="9 10">This protein specifically catalyzes the removal of signal peptides from prolipoproteins.</text>
</comment>
<keyword evidence="8 9" id="KW-0472">Membrane</keyword>
<dbReference type="EMBL" id="PXZH01000001">
    <property type="protein sequence ID" value="RST89994.1"/>
    <property type="molecule type" value="Genomic_DNA"/>
</dbReference>
<dbReference type="AlphaFoldDB" id="A0A429Z8H9"/>
<comment type="pathway">
    <text evidence="9">Protein modification; lipoprotein biosynthesis (signal peptide cleavage).</text>
</comment>
<dbReference type="RefSeq" id="WP_125942609.1">
    <property type="nucleotide sequence ID" value="NZ_PXZH01000001.1"/>
</dbReference>
<keyword evidence="2 9" id="KW-1003">Cell membrane</keyword>
<protein>
    <recommendedName>
        <fullName evidence="9">Lipoprotein signal peptidase</fullName>
        <ecNumber evidence="9">3.4.23.36</ecNumber>
    </recommendedName>
    <alternativeName>
        <fullName evidence="9">Prolipoprotein signal peptidase</fullName>
    </alternativeName>
    <alternativeName>
        <fullName evidence="9">Signal peptidase II</fullName>
        <shortName evidence="9">SPase II</shortName>
    </alternativeName>
</protein>
<dbReference type="PANTHER" id="PTHR33695:SF1">
    <property type="entry name" value="LIPOPROTEIN SIGNAL PEPTIDASE"/>
    <property type="match status" value="1"/>
</dbReference>
<evidence type="ECO:0000313" key="12">
    <source>
        <dbReference type="EMBL" id="RST89994.1"/>
    </source>
</evidence>
<feature type="transmembrane region" description="Helical" evidence="9">
    <location>
        <begin position="83"/>
        <end position="102"/>
    </location>
</feature>
<evidence type="ECO:0000256" key="6">
    <source>
        <dbReference type="ARBA" id="ARBA00022801"/>
    </source>
</evidence>
<evidence type="ECO:0000256" key="2">
    <source>
        <dbReference type="ARBA" id="ARBA00022475"/>
    </source>
</evidence>
<sequence>MIIFLLIAVGLVALDQWVKYWIVTHLALGETLFSDNSFLALTHIRNEGAAWSILEGKMWFFTIVTIVVIIGILYYLYQMKHQYNFFTIGLTLMLAGAVGNFIDRLRQGYVVDMFELQFIRFPIFNVADIALTIGVVCVFIYLIMEESH</sequence>
<dbReference type="Pfam" id="PF01252">
    <property type="entry name" value="Peptidase_A8"/>
    <property type="match status" value="1"/>
</dbReference>
<proteinExistence type="inferred from homology"/>
<evidence type="ECO:0000256" key="1">
    <source>
        <dbReference type="ARBA" id="ARBA00006139"/>
    </source>
</evidence>
<keyword evidence="5 9" id="KW-0064">Aspartyl protease</keyword>
<dbReference type="HAMAP" id="MF_00161">
    <property type="entry name" value="LspA"/>
    <property type="match status" value="1"/>
</dbReference>
<gene>
    <name evidence="9" type="primary">lspA</name>
    <name evidence="12" type="ORF">C7P63_02635</name>
</gene>
<dbReference type="InterPro" id="IPR001872">
    <property type="entry name" value="Peptidase_A8"/>
</dbReference>
<evidence type="ECO:0000313" key="13">
    <source>
        <dbReference type="Proteomes" id="UP000277864"/>
    </source>
</evidence>
<dbReference type="Proteomes" id="UP000277864">
    <property type="component" value="Unassembled WGS sequence"/>
</dbReference>
<name>A0A429Z8H9_9ENTE</name>
<dbReference type="NCBIfam" id="TIGR00077">
    <property type="entry name" value="lspA"/>
    <property type="match status" value="1"/>
</dbReference>